<comment type="caution">
    <text evidence="2">The sequence shown here is derived from an EMBL/GenBank/DDBJ whole genome shotgun (WGS) entry which is preliminary data.</text>
</comment>
<sequence length="140" mass="15326">MKRKKLLDGTSAVGLEKPISANESMYVATVQGDSPYVKSVVSIARSNPFGRNHELFLCIVAPPSSEHTTATSIGHLPTPFRHARRTVRGKRKSCYLTFYLGTASSGFSTTPLPVTNFGNKHRSSQLGRRKFSQVQSRATA</sequence>
<reference evidence="2 3" key="1">
    <citation type="journal article" date="2019" name="Sci. Rep.">
        <title>Orb-weaving spider Araneus ventricosus genome elucidates the spidroin gene catalogue.</title>
        <authorList>
            <person name="Kono N."/>
            <person name="Nakamura H."/>
            <person name="Ohtoshi R."/>
            <person name="Moran D.A.P."/>
            <person name="Shinohara A."/>
            <person name="Yoshida Y."/>
            <person name="Fujiwara M."/>
            <person name="Mori M."/>
            <person name="Tomita M."/>
            <person name="Arakawa K."/>
        </authorList>
    </citation>
    <scope>NUCLEOTIDE SEQUENCE [LARGE SCALE GENOMIC DNA]</scope>
</reference>
<organism evidence="2 3">
    <name type="scientific">Araneus ventricosus</name>
    <name type="common">Orbweaver spider</name>
    <name type="synonym">Epeira ventricosa</name>
    <dbReference type="NCBI Taxonomy" id="182803"/>
    <lineage>
        <taxon>Eukaryota</taxon>
        <taxon>Metazoa</taxon>
        <taxon>Ecdysozoa</taxon>
        <taxon>Arthropoda</taxon>
        <taxon>Chelicerata</taxon>
        <taxon>Arachnida</taxon>
        <taxon>Araneae</taxon>
        <taxon>Araneomorphae</taxon>
        <taxon>Entelegynae</taxon>
        <taxon>Araneoidea</taxon>
        <taxon>Araneidae</taxon>
        <taxon>Araneus</taxon>
    </lineage>
</organism>
<proteinExistence type="predicted"/>
<evidence type="ECO:0000256" key="1">
    <source>
        <dbReference type="SAM" id="MobiDB-lite"/>
    </source>
</evidence>
<evidence type="ECO:0000313" key="2">
    <source>
        <dbReference type="EMBL" id="GBN96186.1"/>
    </source>
</evidence>
<dbReference type="EMBL" id="BGPR01026450">
    <property type="protein sequence ID" value="GBN96186.1"/>
    <property type="molecule type" value="Genomic_DNA"/>
</dbReference>
<feature type="region of interest" description="Disordered" evidence="1">
    <location>
        <begin position="118"/>
        <end position="140"/>
    </location>
</feature>
<name>A0A4Y2T9M7_ARAVE</name>
<dbReference type="AlphaFoldDB" id="A0A4Y2T9M7"/>
<keyword evidence="3" id="KW-1185">Reference proteome</keyword>
<accession>A0A4Y2T9M7</accession>
<feature type="compositionally biased region" description="Basic residues" evidence="1">
    <location>
        <begin position="119"/>
        <end position="131"/>
    </location>
</feature>
<evidence type="ECO:0000313" key="3">
    <source>
        <dbReference type="Proteomes" id="UP000499080"/>
    </source>
</evidence>
<gene>
    <name evidence="2" type="ORF">AVEN_237736_1</name>
</gene>
<protein>
    <submittedName>
        <fullName evidence="2">Uncharacterized protein</fullName>
    </submittedName>
</protein>
<dbReference type="Proteomes" id="UP000499080">
    <property type="component" value="Unassembled WGS sequence"/>
</dbReference>